<evidence type="ECO:0000313" key="1">
    <source>
        <dbReference type="EMBL" id="GAV01959.1"/>
    </source>
</evidence>
<organism evidence="1 2">
    <name type="scientific">Ramazzottius varieornatus</name>
    <name type="common">Water bear</name>
    <name type="synonym">Tardigrade</name>
    <dbReference type="NCBI Taxonomy" id="947166"/>
    <lineage>
        <taxon>Eukaryota</taxon>
        <taxon>Metazoa</taxon>
        <taxon>Ecdysozoa</taxon>
        <taxon>Tardigrada</taxon>
        <taxon>Eutardigrada</taxon>
        <taxon>Parachela</taxon>
        <taxon>Hypsibioidea</taxon>
        <taxon>Ramazzottiidae</taxon>
        <taxon>Ramazzottius</taxon>
    </lineage>
</organism>
<sequence length="107" mass="12129">MLGQPAEVASATIADILDVTLEDIFGCVDSVGWSACREFFSKLNGRMVLAEGQNFRRFQSRLQTVAKDCLTCFLYIWPVECKFHSLIDVFVVNELPSSWKISLYEVN</sequence>
<dbReference type="Proteomes" id="UP000186922">
    <property type="component" value="Unassembled WGS sequence"/>
</dbReference>
<reference evidence="1 2" key="1">
    <citation type="journal article" date="2016" name="Nat. Commun.">
        <title>Extremotolerant tardigrade genome and improved radiotolerance of human cultured cells by tardigrade-unique protein.</title>
        <authorList>
            <person name="Hashimoto T."/>
            <person name="Horikawa D.D."/>
            <person name="Saito Y."/>
            <person name="Kuwahara H."/>
            <person name="Kozuka-Hata H."/>
            <person name="Shin-I T."/>
            <person name="Minakuchi Y."/>
            <person name="Ohishi K."/>
            <person name="Motoyama A."/>
            <person name="Aizu T."/>
            <person name="Enomoto A."/>
            <person name="Kondo K."/>
            <person name="Tanaka S."/>
            <person name="Hara Y."/>
            <person name="Koshikawa S."/>
            <person name="Sagara H."/>
            <person name="Miura T."/>
            <person name="Yokobori S."/>
            <person name="Miyagawa K."/>
            <person name="Suzuki Y."/>
            <person name="Kubo T."/>
            <person name="Oyama M."/>
            <person name="Kohara Y."/>
            <person name="Fujiyama A."/>
            <person name="Arakawa K."/>
            <person name="Katayama T."/>
            <person name="Toyoda A."/>
            <person name="Kunieda T."/>
        </authorList>
    </citation>
    <scope>NUCLEOTIDE SEQUENCE [LARGE SCALE GENOMIC DNA]</scope>
    <source>
        <strain evidence="1 2">YOKOZUNA-1</strain>
    </source>
</reference>
<dbReference type="AlphaFoldDB" id="A0A1D1VTR5"/>
<dbReference type="EMBL" id="BDGG01000007">
    <property type="protein sequence ID" value="GAV01959.1"/>
    <property type="molecule type" value="Genomic_DNA"/>
</dbReference>
<gene>
    <name evidence="1" type="primary">RvY_12584-1</name>
    <name evidence="1" type="synonym">RvY_12584.1</name>
    <name evidence="1" type="ORF">RvY_12584</name>
</gene>
<keyword evidence="2" id="KW-1185">Reference proteome</keyword>
<name>A0A1D1VTR5_RAMVA</name>
<evidence type="ECO:0000313" key="2">
    <source>
        <dbReference type="Proteomes" id="UP000186922"/>
    </source>
</evidence>
<accession>A0A1D1VTR5</accession>
<proteinExistence type="predicted"/>
<protein>
    <submittedName>
        <fullName evidence="1">Uncharacterized protein</fullName>
    </submittedName>
</protein>
<comment type="caution">
    <text evidence="1">The sequence shown here is derived from an EMBL/GenBank/DDBJ whole genome shotgun (WGS) entry which is preliminary data.</text>
</comment>